<comment type="caution">
    <text evidence="2">Lacks conserved residue(s) required for the propagation of feature annotation.</text>
</comment>
<dbReference type="OrthoDB" id="26719at2759"/>
<dbReference type="CDD" id="cd00110">
    <property type="entry name" value="LamG"/>
    <property type="match status" value="1"/>
</dbReference>
<dbReference type="InterPro" id="IPR001791">
    <property type="entry name" value="Laminin_G"/>
</dbReference>
<evidence type="ECO:0000313" key="6">
    <source>
        <dbReference type="Proteomes" id="UP000677803"/>
    </source>
</evidence>
<evidence type="ECO:0000256" key="1">
    <source>
        <dbReference type="ARBA" id="ARBA00023157"/>
    </source>
</evidence>
<feature type="domain" description="Laminin G" evidence="3">
    <location>
        <begin position="21"/>
        <end position="200"/>
    </location>
</feature>
<keyword evidence="1" id="KW-1015">Disulfide bond</keyword>
<keyword evidence="2" id="KW-0245">EGF-like domain</keyword>
<dbReference type="PANTHER" id="PTHR15036">
    <property type="entry name" value="PIKACHURIN-LIKE PROTEIN"/>
    <property type="match status" value="1"/>
</dbReference>
<feature type="domain" description="EGF-like" evidence="4">
    <location>
        <begin position="196"/>
        <end position="235"/>
    </location>
</feature>
<gene>
    <name evidence="5" type="ORF">MMEN_LOCUS7438</name>
</gene>
<evidence type="ECO:0000256" key="2">
    <source>
        <dbReference type="PROSITE-ProRule" id="PRU00076"/>
    </source>
</evidence>
<dbReference type="EMBL" id="CAJRST010007779">
    <property type="protein sequence ID" value="CAG5896356.1"/>
    <property type="molecule type" value="Genomic_DNA"/>
</dbReference>
<dbReference type="PROSITE" id="PS50026">
    <property type="entry name" value="EGF_3"/>
    <property type="match status" value="1"/>
</dbReference>
<name>A0A8S4APK5_9TELE</name>
<dbReference type="SMART" id="SM00282">
    <property type="entry name" value="LamG"/>
    <property type="match status" value="1"/>
</dbReference>
<dbReference type="SUPFAM" id="SSF49899">
    <property type="entry name" value="Concanavalin A-like lectins/glucanases"/>
    <property type="match status" value="1"/>
</dbReference>
<reference evidence="5" key="1">
    <citation type="submission" date="2021-05" db="EMBL/GenBank/DDBJ databases">
        <authorList>
            <person name="Tigano A."/>
        </authorList>
    </citation>
    <scope>NUCLEOTIDE SEQUENCE</scope>
</reference>
<dbReference type="InterPro" id="IPR050372">
    <property type="entry name" value="Neurexin-related_CASP"/>
</dbReference>
<evidence type="ECO:0000259" key="4">
    <source>
        <dbReference type="PROSITE" id="PS50026"/>
    </source>
</evidence>
<comment type="caution">
    <text evidence="5">The sequence shown here is derived from an EMBL/GenBank/DDBJ whole genome shotgun (WGS) entry which is preliminary data.</text>
</comment>
<dbReference type="InterPro" id="IPR013320">
    <property type="entry name" value="ConA-like_dom_sf"/>
</dbReference>
<accession>A0A8S4APK5</accession>
<organism evidence="5 6">
    <name type="scientific">Menidia menidia</name>
    <name type="common">Atlantic silverside</name>
    <dbReference type="NCBI Taxonomy" id="238744"/>
    <lineage>
        <taxon>Eukaryota</taxon>
        <taxon>Metazoa</taxon>
        <taxon>Chordata</taxon>
        <taxon>Craniata</taxon>
        <taxon>Vertebrata</taxon>
        <taxon>Euteleostomi</taxon>
        <taxon>Actinopterygii</taxon>
        <taxon>Neopterygii</taxon>
        <taxon>Teleostei</taxon>
        <taxon>Neoteleostei</taxon>
        <taxon>Acanthomorphata</taxon>
        <taxon>Ovalentaria</taxon>
        <taxon>Atherinomorphae</taxon>
        <taxon>Atheriniformes</taxon>
        <taxon>Atherinopsidae</taxon>
        <taxon>Menidiinae</taxon>
        <taxon>Menidia</taxon>
    </lineage>
</organism>
<dbReference type="AlphaFoldDB" id="A0A8S4APK5"/>
<dbReference type="Gene3D" id="2.10.25.10">
    <property type="entry name" value="Laminin"/>
    <property type="match status" value="1"/>
</dbReference>
<dbReference type="InterPro" id="IPR000742">
    <property type="entry name" value="EGF"/>
</dbReference>
<dbReference type="Pfam" id="PF02210">
    <property type="entry name" value="Laminin_G_2"/>
    <property type="match status" value="1"/>
</dbReference>
<sequence length="242" mass="26430">MAIISESAGNVSFYCGEPVSVAATFPGPQSFLQLPWPSIPPSEGFTVGFQFRTWNRAGLLLSFGLPPPGGVVWVYLSEARLRLQVYKPGRAELELSAGSSLNDGQWHSVDLISRSGRLTVSVDKKEGGVAHANPSFPVTVSSQLFFGGCPPEDHDQECRNPFGVFQGCMRLLALENQPVDLITVQQRLLGNFSQLQMDMCGIMDSRCEHGGLCSQSWTGFSCNCSHSGYTGATCHSHWRRQQ</sequence>
<protein>
    <submittedName>
        <fullName evidence="5">(Atlantic silverside) hypothetical protein</fullName>
    </submittedName>
</protein>
<proteinExistence type="predicted"/>
<dbReference type="SUPFAM" id="SSF57196">
    <property type="entry name" value="EGF/Laminin"/>
    <property type="match status" value="1"/>
</dbReference>
<dbReference type="PROSITE" id="PS50025">
    <property type="entry name" value="LAM_G_DOMAIN"/>
    <property type="match status" value="1"/>
</dbReference>
<keyword evidence="6" id="KW-1185">Reference proteome</keyword>
<evidence type="ECO:0000259" key="3">
    <source>
        <dbReference type="PROSITE" id="PS50025"/>
    </source>
</evidence>
<evidence type="ECO:0000313" key="5">
    <source>
        <dbReference type="EMBL" id="CAG5896356.1"/>
    </source>
</evidence>
<dbReference type="Proteomes" id="UP000677803">
    <property type="component" value="Unassembled WGS sequence"/>
</dbReference>
<dbReference type="PANTHER" id="PTHR15036:SF40">
    <property type="entry name" value="CONTACTIN-ASSOCIATED PROTEIN-LIKE 4"/>
    <property type="match status" value="1"/>
</dbReference>
<dbReference type="Gene3D" id="2.60.120.200">
    <property type="match status" value="1"/>
</dbReference>